<proteinExistence type="predicted"/>
<dbReference type="Gene3D" id="2.60.120.10">
    <property type="entry name" value="Jelly Rolls"/>
    <property type="match status" value="1"/>
</dbReference>
<reference evidence="2 3" key="1">
    <citation type="submission" date="2018-06" db="EMBL/GenBank/DDBJ databases">
        <title>Genomic Encyclopedia of Type Strains, Phase IV (KMG-IV): sequencing the most valuable type-strain genomes for metagenomic binning, comparative biology and taxonomic classification.</title>
        <authorList>
            <person name="Goeker M."/>
        </authorList>
    </citation>
    <scope>NUCLEOTIDE SEQUENCE [LARGE SCALE GENOMIC DNA]</scope>
    <source>
        <strain evidence="2 3">DSM 30166</strain>
    </source>
</reference>
<protein>
    <submittedName>
        <fullName evidence="2">Cupin domain</fullName>
    </submittedName>
</protein>
<sequence>MTAKNKPASPAYEVERIEVVLKTDDVLARVFTLVPGDKVPWHYHKLSSDHYFVLAGTLTITTELPADCVTLTPGERWRVDPQTHHEVSNQGDTPARFLLLQGVGGYDWIKVEK</sequence>
<dbReference type="SUPFAM" id="SSF51182">
    <property type="entry name" value="RmlC-like cupins"/>
    <property type="match status" value="1"/>
</dbReference>
<dbReference type="AlphaFoldDB" id="A0A366IC59"/>
<name>A0A366IC59_9GAMM</name>
<evidence type="ECO:0000259" key="1">
    <source>
        <dbReference type="Pfam" id="PF07883"/>
    </source>
</evidence>
<accession>A0A366IC59</accession>
<dbReference type="InterPro" id="IPR011051">
    <property type="entry name" value="RmlC_Cupin_sf"/>
</dbReference>
<feature type="domain" description="Cupin type-2" evidence="1">
    <location>
        <begin position="30"/>
        <end position="99"/>
    </location>
</feature>
<evidence type="ECO:0000313" key="3">
    <source>
        <dbReference type="Proteomes" id="UP000253046"/>
    </source>
</evidence>
<dbReference type="RefSeq" id="WP_169050416.1">
    <property type="nucleotide sequence ID" value="NZ_AGJP01000001.1"/>
</dbReference>
<gene>
    <name evidence="2" type="ORF">DES54_10268</name>
</gene>
<dbReference type="Proteomes" id="UP000253046">
    <property type="component" value="Unassembled WGS sequence"/>
</dbReference>
<dbReference type="Pfam" id="PF07883">
    <property type="entry name" value="Cupin_2"/>
    <property type="match status" value="1"/>
</dbReference>
<dbReference type="InterPro" id="IPR014710">
    <property type="entry name" value="RmlC-like_jellyroll"/>
</dbReference>
<dbReference type="CDD" id="cd02208">
    <property type="entry name" value="cupin_RmlC-like"/>
    <property type="match status" value="1"/>
</dbReference>
<dbReference type="InterPro" id="IPR013096">
    <property type="entry name" value="Cupin_2"/>
</dbReference>
<organism evidence="2 3">
    <name type="scientific">Brenneria salicis ATCC 15712 = DSM 30166</name>
    <dbReference type="NCBI Taxonomy" id="714314"/>
    <lineage>
        <taxon>Bacteria</taxon>
        <taxon>Pseudomonadati</taxon>
        <taxon>Pseudomonadota</taxon>
        <taxon>Gammaproteobacteria</taxon>
        <taxon>Enterobacterales</taxon>
        <taxon>Pectobacteriaceae</taxon>
        <taxon>Brenneria</taxon>
    </lineage>
</organism>
<evidence type="ECO:0000313" key="2">
    <source>
        <dbReference type="EMBL" id="RBP66859.1"/>
    </source>
</evidence>
<keyword evidence="3" id="KW-1185">Reference proteome</keyword>
<dbReference type="EMBL" id="QNRY01000002">
    <property type="protein sequence ID" value="RBP66859.1"/>
    <property type="molecule type" value="Genomic_DNA"/>
</dbReference>
<comment type="caution">
    <text evidence="2">The sequence shown here is derived from an EMBL/GenBank/DDBJ whole genome shotgun (WGS) entry which is preliminary data.</text>
</comment>